<reference evidence="2 3" key="1">
    <citation type="submission" date="2020-08" db="EMBL/GenBank/DDBJ databases">
        <title>Whole genome shotgun sequence of Actinoplanes ianthinogenes NBRC 13996.</title>
        <authorList>
            <person name="Komaki H."/>
            <person name="Tamura T."/>
        </authorList>
    </citation>
    <scope>NUCLEOTIDE SEQUENCE [LARGE SCALE GENOMIC DNA]</scope>
    <source>
        <strain evidence="2 3">NBRC 13996</strain>
    </source>
</reference>
<accession>A0ABN6CFW6</accession>
<dbReference type="EMBL" id="AP023356">
    <property type="protein sequence ID" value="BCJ44416.1"/>
    <property type="molecule type" value="Genomic_DNA"/>
</dbReference>
<evidence type="ECO:0000313" key="3">
    <source>
        <dbReference type="Proteomes" id="UP000676967"/>
    </source>
</evidence>
<dbReference type="Proteomes" id="UP000676967">
    <property type="component" value="Chromosome"/>
</dbReference>
<feature type="region of interest" description="Disordered" evidence="1">
    <location>
        <begin position="1"/>
        <end position="32"/>
    </location>
</feature>
<evidence type="ECO:0000256" key="1">
    <source>
        <dbReference type="SAM" id="MobiDB-lite"/>
    </source>
</evidence>
<sequence length="256" mass="27505">MRPRDTVHRSVGVRDSRERTGRGRRTGRASPRWRGLEVTDHGFSQFDGRSNVSLGAVVRNTSGRIAYRTEVSLRVVDAQGRDAVHPSHARWLIQQIPVIRPGEQVALGATVATREVVGGAADKVSSFDVAFGSVTWLPADTAASFPPFAATVHDIERSKEERLTGSVRYSVTSTACRPMTPRGTAAVFFDSSGAVVGGLLDAVHEPSQCGTAGYDARTLDSDIPLRADQAKTLVSEYCDLSRLAGGVYRPSGEPVN</sequence>
<dbReference type="RefSeq" id="WP_212846513.1">
    <property type="nucleotide sequence ID" value="NZ_AP023356.1"/>
</dbReference>
<proteinExistence type="predicted"/>
<protein>
    <submittedName>
        <fullName evidence="2">Uncharacterized protein</fullName>
    </submittedName>
</protein>
<gene>
    <name evidence="2" type="ORF">Aiant_50730</name>
</gene>
<name>A0ABN6CFW6_9ACTN</name>
<organism evidence="2 3">
    <name type="scientific">Actinoplanes ianthinogenes</name>
    <dbReference type="NCBI Taxonomy" id="122358"/>
    <lineage>
        <taxon>Bacteria</taxon>
        <taxon>Bacillati</taxon>
        <taxon>Actinomycetota</taxon>
        <taxon>Actinomycetes</taxon>
        <taxon>Micromonosporales</taxon>
        <taxon>Micromonosporaceae</taxon>
        <taxon>Actinoplanes</taxon>
    </lineage>
</organism>
<keyword evidence="3" id="KW-1185">Reference proteome</keyword>
<evidence type="ECO:0000313" key="2">
    <source>
        <dbReference type="EMBL" id="BCJ44416.1"/>
    </source>
</evidence>
<feature type="compositionally biased region" description="Basic and acidic residues" evidence="1">
    <location>
        <begin position="1"/>
        <end position="21"/>
    </location>
</feature>